<evidence type="ECO:0000313" key="1">
    <source>
        <dbReference type="EMBL" id="MBW0553503.1"/>
    </source>
</evidence>
<dbReference type="EMBL" id="AVOT02059928">
    <property type="protein sequence ID" value="MBW0553503.1"/>
    <property type="molecule type" value="Genomic_DNA"/>
</dbReference>
<dbReference type="AlphaFoldDB" id="A0A9Q3P950"/>
<accession>A0A9Q3P950</accession>
<dbReference type="Proteomes" id="UP000765509">
    <property type="component" value="Unassembled WGS sequence"/>
</dbReference>
<evidence type="ECO:0000313" key="2">
    <source>
        <dbReference type="Proteomes" id="UP000765509"/>
    </source>
</evidence>
<proteinExistence type="predicted"/>
<gene>
    <name evidence="1" type="ORF">O181_093218</name>
</gene>
<reference evidence="1" key="1">
    <citation type="submission" date="2021-03" db="EMBL/GenBank/DDBJ databases">
        <title>Draft genome sequence of rust myrtle Austropuccinia psidii MF-1, a brazilian biotype.</title>
        <authorList>
            <person name="Quecine M.C."/>
            <person name="Pachon D.M.R."/>
            <person name="Bonatelli M.L."/>
            <person name="Correr F.H."/>
            <person name="Franceschini L.M."/>
            <person name="Leite T.F."/>
            <person name="Margarido G.R.A."/>
            <person name="Almeida C.A."/>
            <person name="Ferrarezi J.A."/>
            <person name="Labate C.A."/>
        </authorList>
    </citation>
    <scope>NUCLEOTIDE SEQUENCE</scope>
    <source>
        <strain evidence="1">MF-1</strain>
    </source>
</reference>
<organism evidence="1 2">
    <name type="scientific">Austropuccinia psidii MF-1</name>
    <dbReference type="NCBI Taxonomy" id="1389203"/>
    <lineage>
        <taxon>Eukaryota</taxon>
        <taxon>Fungi</taxon>
        <taxon>Dikarya</taxon>
        <taxon>Basidiomycota</taxon>
        <taxon>Pucciniomycotina</taxon>
        <taxon>Pucciniomycetes</taxon>
        <taxon>Pucciniales</taxon>
        <taxon>Sphaerophragmiaceae</taxon>
        <taxon>Austropuccinia</taxon>
    </lineage>
</organism>
<name>A0A9Q3P950_9BASI</name>
<keyword evidence="2" id="KW-1185">Reference proteome</keyword>
<protein>
    <submittedName>
        <fullName evidence="1">Uncharacterized protein</fullName>
    </submittedName>
</protein>
<comment type="caution">
    <text evidence="1">The sequence shown here is derived from an EMBL/GenBank/DDBJ whole genome shotgun (WGS) entry which is preliminary data.</text>
</comment>
<sequence length="157" mass="17491">MSLKAKPHINTIGKVWVITPHGARQKFGIPIFVHEMTSAPPPDHLTPLPFLFSHMNWLCHTHPPLRFHSTSPYDFNAPSALSRYSFDTALSPPYTPPTQLAILMLLQHPEDVTLTPPPISTLTTTDASTPLLTILTLPQHPQDMPLTLPPHLWAHPS</sequence>